<dbReference type="PANTHER" id="PTHR21087">
    <property type="entry name" value="SHIKIMATE KINASE"/>
    <property type="match status" value="1"/>
</dbReference>
<dbReference type="PRINTS" id="PR01100">
    <property type="entry name" value="SHIKIMTKNASE"/>
</dbReference>
<keyword evidence="6 7" id="KW-0057">Aromatic amino acid biosynthesis</keyword>
<dbReference type="PANTHER" id="PTHR21087:SF16">
    <property type="entry name" value="SHIKIMATE KINASE 1, CHLOROPLASTIC"/>
    <property type="match status" value="1"/>
</dbReference>
<comment type="function">
    <text evidence="7">Catalyzes the specific phosphorylation of the 3-hydroxyl group of shikimic acid using ATP as a cosubstrate.</text>
</comment>
<dbReference type="EMBL" id="MRAE01000034">
    <property type="protein sequence ID" value="OOO64204.1"/>
    <property type="molecule type" value="Genomic_DNA"/>
</dbReference>
<evidence type="ECO:0000256" key="6">
    <source>
        <dbReference type="ARBA" id="ARBA00023141"/>
    </source>
</evidence>
<evidence type="ECO:0000313" key="11">
    <source>
        <dbReference type="Proteomes" id="UP000190256"/>
    </source>
</evidence>
<comment type="pathway">
    <text evidence="7">Metabolic intermediate biosynthesis; chorismate biosynthesis; chorismate from D-erythrose 4-phosphate and phosphoenolpyruvate: step 5/7.</text>
</comment>
<feature type="binding site" evidence="7">
    <location>
        <position position="15"/>
    </location>
    <ligand>
        <name>Mg(2+)</name>
        <dbReference type="ChEBI" id="CHEBI:18420"/>
    </ligand>
</feature>
<dbReference type="GO" id="GO:0004765">
    <property type="term" value="F:shikimate kinase activity"/>
    <property type="evidence" value="ECO:0007669"/>
    <property type="project" value="UniProtKB-UniRule"/>
</dbReference>
<dbReference type="InterPro" id="IPR027417">
    <property type="entry name" value="P-loop_NTPase"/>
</dbReference>
<proteinExistence type="inferred from homology"/>
<dbReference type="CDD" id="cd00464">
    <property type="entry name" value="SK"/>
    <property type="match status" value="1"/>
</dbReference>
<dbReference type="RefSeq" id="WP_078022820.1">
    <property type="nucleotide sequence ID" value="NZ_MRAD01000002.1"/>
</dbReference>
<dbReference type="STRING" id="1962263.BS637_01900"/>
<dbReference type="SUPFAM" id="SSF52540">
    <property type="entry name" value="P-loop containing nucleoside triphosphate hydrolases"/>
    <property type="match status" value="1"/>
</dbReference>
<comment type="subcellular location">
    <subcellularLocation>
        <location evidence="7">Cytoplasm</location>
    </subcellularLocation>
</comment>
<dbReference type="HAMAP" id="MF_00109">
    <property type="entry name" value="Shikimate_kinase"/>
    <property type="match status" value="1"/>
</dbReference>
<evidence type="ECO:0000256" key="2">
    <source>
        <dbReference type="ARBA" id="ARBA00022679"/>
    </source>
</evidence>
<keyword evidence="10" id="KW-1185">Reference proteome</keyword>
<dbReference type="EMBL" id="MRAD01000002">
    <property type="protein sequence ID" value="OOO63183.1"/>
    <property type="molecule type" value="Genomic_DNA"/>
</dbReference>
<dbReference type="Proteomes" id="UP000190206">
    <property type="component" value="Unassembled WGS sequence"/>
</dbReference>
<evidence type="ECO:0000256" key="4">
    <source>
        <dbReference type="ARBA" id="ARBA00022777"/>
    </source>
</evidence>
<reference evidence="8 10" key="1">
    <citation type="submission" date="2016-12" db="EMBL/GenBank/DDBJ databases">
        <title>Clostridium tepidum sp. nov., a close relative of Clostridium sporogenes and Clostridium botulinum Group I.</title>
        <authorList>
            <person name="Dobritsa A.P."/>
            <person name="Kutumbaka K."/>
            <person name="Werner K."/>
            <person name="Samadpour M."/>
        </authorList>
    </citation>
    <scope>NUCLEOTIDE SEQUENCE [LARGE SCALE GENOMIC DNA]</scope>
    <source>
        <strain evidence="8 10">PE</strain>
    </source>
</reference>
<keyword evidence="4 7" id="KW-0418">Kinase</keyword>
<keyword evidence="7" id="KW-0963">Cytoplasm</keyword>
<comment type="catalytic activity">
    <reaction evidence="7">
        <text>shikimate + ATP = 3-phosphoshikimate + ADP + H(+)</text>
        <dbReference type="Rhea" id="RHEA:13121"/>
        <dbReference type="ChEBI" id="CHEBI:15378"/>
        <dbReference type="ChEBI" id="CHEBI:30616"/>
        <dbReference type="ChEBI" id="CHEBI:36208"/>
        <dbReference type="ChEBI" id="CHEBI:145989"/>
        <dbReference type="ChEBI" id="CHEBI:456216"/>
        <dbReference type="EC" id="2.7.1.71"/>
    </reaction>
</comment>
<accession>A0A1S9I1I5</accession>
<evidence type="ECO:0000313" key="8">
    <source>
        <dbReference type="EMBL" id="OOO63183.1"/>
    </source>
</evidence>
<dbReference type="UniPathway" id="UPA00053">
    <property type="reaction ID" value="UER00088"/>
</dbReference>
<dbReference type="PIRSF" id="PIRSF000709">
    <property type="entry name" value="6PFK_2-Ptase"/>
    <property type="match status" value="1"/>
</dbReference>
<gene>
    <name evidence="7" type="primary">aroK</name>
    <name evidence="8" type="ORF">BS637_01900</name>
    <name evidence="9" type="ORF">BS638_11465</name>
</gene>
<feature type="binding site" evidence="7">
    <location>
        <position position="33"/>
    </location>
    <ligand>
        <name>substrate</name>
    </ligand>
</feature>
<keyword evidence="5 7" id="KW-0067">ATP-binding</keyword>
<evidence type="ECO:0000256" key="7">
    <source>
        <dbReference type="HAMAP-Rule" id="MF_00109"/>
    </source>
</evidence>
<keyword evidence="3 7" id="KW-0547">Nucleotide-binding</keyword>
<feature type="binding site" evidence="7">
    <location>
        <position position="57"/>
    </location>
    <ligand>
        <name>substrate</name>
    </ligand>
</feature>
<organism evidence="9 11">
    <name type="scientific">Clostridium tepidum</name>
    <dbReference type="NCBI Taxonomy" id="1962263"/>
    <lineage>
        <taxon>Bacteria</taxon>
        <taxon>Bacillati</taxon>
        <taxon>Bacillota</taxon>
        <taxon>Clostridia</taxon>
        <taxon>Eubacteriales</taxon>
        <taxon>Clostridiaceae</taxon>
        <taxon>Clostridium</taxon>
    </lineage>
</organism>
<dbReference type="GO" id="GO:0000287">
    <property type="term" value="F:magnesium ion binding"/>
    <property type="evidence" value="ECO:0007669"/>
    <property type="project" value="UniProtKB-UniRule"/>
</dbReference>
<dbReference type="GO" id="GO:0005524">
    <property type="term" value="F:ATP binding"/>
    <property type="evidence" value="ECO:0007669"/>
    <property type="project" value="UniProtKB-UniRule"/>
</dbReference>
<evidence type="ECO:0000313" key="9">
    <source>
        <dbReference type="EMBL" id="OOO64204.1"/>
    </source>
</evidence>
<evidence type="ECO:0000256" key="5">
    <source>
        <dbReference type="ARBA" id="ARBA00022840"/>
    </source>
</evidence>
<keyword evidence="2 7" id="KW-0808">Transferase</keyword>
<feature type="binding site" evidence="7">
    <location>
        <position position="137"/>
    </location>
    <ligand>
        <name>substrate</name>
    </ligand>
</feature>
<reference evidence="9 11" key="2">
    <citation type="submission" date="2016-12" db="EMBL/GenBank/DDBJ databases">
        <title>Clostridium tepidum sp. nov., a close relative of Clostridium sporogenes and Clostridium botulinum Group I.</title>
        <authorList>
            <person name="Dobritsa A.P."/>
            <person name="Kutumbaka K.K."/>
            <person name="Werner K."/>
            <person name="Wiedmann M."/>
            <person name="Asmus A."/>
            <person name="Samadpour M."/>
        </authorList>
    </citation>
    <scope>NUCLEOTIDE SEQUENCE [LARGE SCALE GENOMIC DNA]</scope>
    <source>
        <strain evidence="9 11">IEH 97212</strain>
    </source>
</reference>
<keyword evidence="1 7" id="KW-0028">Amino-acid biosynthesis</keyword>
<dbReference type="GO" id="GO:0005829">
    <property type="term" value="C:cytosol"/>
    <property type="evidence" value="ECO:0007669"/>
    <property type="project" value="TreeGrafter"/>
</dbReference>
<dbReference type="InterPro" id="IPR031322">
    <property type="entry name" value="Shikimate/glucono_kinase"/>
</dbReference>
<dbReference type="Pfam" id="PF01202">
    <property type="entry name" value="SKI"/>
    <property type="match status" value="1"/>
</dbReference>
<dbReference type="EC" id="2.7.1.71" evidence="7"/>
<feature type="binding site" evidence="7">
    <location>
        <position position="79"/>
    </location>
    <ligand>
        <name>substrate</name>
    </ligand>
</feature>
<keyword evidence="7" id="KW-0460">Magnesium</keyword>
<comment type="cofactor">
    <cofactor evidence="7">
        <name>Mg(2+)</name>
        <dbReference type="ChEBI" id="CHEBI:18420"/>
    </cofactor>
    <text evidence="7">Binds 1 Mg(2+) ion per subunit.</text>
</comment>
<dbReference type="Gene3D" id="3.40.50.300">
    <property type="entry name" value="P-loop containing nucleotide triphosphate hydrolases"/>
    <property type="match status" value="1"/>
</dbReference>
<dbReference type="InterPro" id="IPR000623">
    <property type="entry name" value="Shikimate_kinase/TSH1"/>
</dbReference>
<feature type="binding site" evidence="7">
    <location>
        <position position="119"/>
    </location>
    <ligand>
        <name>ATP</name>
        <dbReference type="ChEBI" id="CHEBI:30616"/>
    </ligand>
</feature>
<evidence type="ECO:0000313" key="10">
    <source>
        <dbReference type="Proteomes" id="UP000190206"/>
    </source>
</evidence>
<dbReference type="OrthoDB" id="9800332at2"/>
<sequence length="180" mass="21187">MGNIVLIGMPLSGKSTLGKELSKILKYGFIDTDIFIEKVESKSINEIFAIYGEEYFRKRELEIINKLKEEKNKIISTGGGLPIYNNNIYKLKNIGFTVYLKVPLKELIKRMNKKENSTRPLLKNHNIKLLEEMYKNRIEIYEKAHTTIYNTNQKESLITIVREYKKWKCMKEKNNNMCIL</sequence>
<dbReference type="GO" id="GO:0009423">
    <property type="term" value="P:chorismate biosynthetic process"/>
    <property type="evidence" value="ECO:0007669"/>
    <property type="project" value="UniProtKB-UniRule"/>
</dbReference>
<evidence type="ECO:0000256" key="3">
    <source>
        <dbReference type="ARBA" id="ARBA00022741"/>
    </source>
</evidence>
<name>A0A1S9I1I5_9CLOT</name>
<evidence type="ECO:0000256" key="1">
    <source>
        <dbReference type="ARBA" id="ARBA00022605"/>
    </source>
</evidence>
<feature type="binding site" evidence="7">
    <location>
        <begin position="11"/>
        <end position="16"/>
    </location>
    <ligand>
        <name>ATP</name>
        <dbReference type="ChEBI" id="CHEBI:30616"/>
    </ligand>
</feature>
<dbReference type="AlphaFoldDB" id="A0A1S9I1I5"/>
<comment type="subunit">
    <text evidence="7">Monomer.</text>
</comment>
<comment type="caution">
    <text evidence="7">Lacks conserved residue(s) required for the propagation of feature annotation.</text>
</comment>
<comment type="caution">
    <text evidence="9">The sequence shown here is derived from an EMBL/GenBank/DDBJ whole genome shotgun (WGS) entry which is preliminary data.</text>
</comment>
<dbReference type="GO" id="GO:0009073">
    <property type="term" value="P:aromatic amino acid family biosynthetic process"/>
    <property type="evidence" value="ECO:0007669"/>
    <property type="project" value="UniProtKB-KW"/>
</dbReference>
<keyword evidence="7" id="KW-0479">Metal-binding</keyword>
<protein>
    <recommendedName>
        <fullName evidence="7">Shikimate kinase</fullName>
        <shortName evidence="7">SK</shortName>
        <ecNumber evidence="7">2.7.1.71</ecNumber>
    </recommendedName>
</protein>
<dbReference type="GO" id="GO:0008652">
    <property type="term" value="P:amino acid biosynthetic process"/>
    <property type="evidence" value="ECO:0007669"/>
    <property type="project" value="UniProtKB-KW"/>
</dbReference>
<comment type="similarity">
    <text evidence="7">Belongs to the shikimate kinase family.</text>
</comment>
<dbReference type="Proteomes" id="UP000190256">
    <property type="component" value="Unassembled WGS sequence"/>
</dbReference>